<reference evidence="1" key="1">
    <citation type="submission" date="2014-09" db="EMBL/GenBank/DDBJ databases">
        <title>Genome sequence of the luminous mushroom Mycena chlorophos for searching fungal bioluminescence genes.</title>
        <authorList>
            <person name="Tanaka Y."/>
            <person name="Kasuga D."/>
            <person name="Oba Y."/>
            <person name="Hase S."/>
            <person name="Sato K."/>
            <person name="Oba Y."/>
            <person name="Sakakibara Y."/>
        </authorList>
    </citation>
    <scope>NUCLEOTIDE SEQUENCE</scope>
</reference>
<gene>
    <name evidence="1" type="ORF">MCHLO_00942</name>
</gene>
<proteinExistence type="predicted"/>
<dbReference type="EMBL" id="DF838759">
    <property type="protein sequence ID" value="GAT43253.1"/>
    <property type="molecule type" value="Genomic_DNA"/>
</dbReference>
<keyword evidence="2" id="KW-1185">Reference proteome</keyword>
<dbReference type="Proteomes" id="UP000815677">
    <property type="component" value="Unassembled WGS sequence"/>
</dbReference>
<protein>
    <submittedName>
        <fullName evidence="1">Uncharacterized protein</fullName>
    </submittedName>
</protein>
<evidence type="ECO:0000313" key="1">
    <source>
        <dbReference type="EMBL" id="GAT43253.1"/>
    </source>
</evidence>
<sequence length="86" mass="9762">MSHNATNQTERMDAQDYRVLRDAVSRFETHLDVGTHLLEALDSLESFLEEIAGMAITRKTVAIIDAVRGLDDTYIRRRNREVAQGS</sequence>
<accession>A0ABQ0KWG5</accession>
<organism evidence="1 2">
    <name type="scientific">Mycena chlorophos</name>
    <name type="common">Agaric fungus</name>
    <name type="synonym">Agaricus chlorophos</name>
    <dbReference type="NCBI Taxonomy" id="658473"/>
    <lineage>
        <taxon>Eukaryota</taxon>
        <taxon>Fungi</taxon>
        <taxon>Dikarya</taxon>
        <taxon>Basidiomycota</taxon>
        <taxon>Agaricomycotina</taxon>
        <taxon>Agaricomycetes</taxon>
        <taxon>Agaricomycetidae</taxon>
        <taxon>Agaricales</taxon>
        <taxon>Marasmiineae</taxon>
        <taxon>Mycenaceae</taxon>
        <taxon>Mycena</taxon>
    </lineage>
</organism>
<evidence type="ECO:0000313" key="2">
    <source>
        <dbReference type="Proteomes" id="UP000815677"/>
    </source>
</evidence>
<name>A0ABQ0KWG5_MYCCL</name>